<dbReference type="RefSeq" id="XP_047768705.1">
    <property type="nucleotide sequence ID" value="XM_047912678.1"/>
</dbReference>
<proteinExistence type="predicted"/>
<keyword evidence="2" id="KW-1185">Reference proteome</keyword>
<organism evidence="1 2">
    <name type="scientific">Passalora fulva</name>
    <name type="common">Tomato leaf mold</name>
    <name type="synonym">Cladosporium fulvum</name>
    <dbReference type="NCBI Taxonomy" id="5499"/>
    <lineage>
        <taxon>Eukaryota</taxon>
        <taxon>Fungi</taxon>
        <taxon>Dikarya</taxon>
        <taxon>Ascomycota</taxon>
        <taxon>Pezizomycotina</taxon>
        <taxon>Dothideomycetes</taxon>
        <taxon>Dothideomycetidae</taxon>
        <taxon>Mycosphaerellales</taxon>
        <taxon>Mycosphaerellaceae</taxon>
        <taxon>Fulvia</taxon>
    </lineage>
</organism>
<dbReference type="PANTHER" id="PTHR42085">
    <property type="entry name" value="F-BOX DOMAIN-CONTAINING PROTEIN"/>
    <property type="match status" value="1"/>
</dbReference>
<dbReference type="PANTHER" id="PTHR42085:SF2">
    <property type="entry name" value="F-BOX DOMAIN-CONTAINING PROTEIN"/>
    <property type="match status" value="1"/>
</dbReference>
<dbReference type="AlphaFoldDB" id="A0A9Q8UVU0"/>
<dbReference type="KEGG" id="ffu:CLAFUR5_13530"/>
<sequence length="191" mass="21615">MAPRTKTQSNPMPTNSHLLDLPAELRNTIYRFALVDYQRITLHSTTTMEPPLLSTCHQIRNEASSIYWAENTFVIPIYHCNSDPLIKFSRKIRALYNAYRVMPKVALNALPSPNWSNFLVWLKRIHARKVCGSFPAPVVVEPGKGGGAVEQQMLHAMAEMVKGLRSVEWETCERFVELQHGALVGANAAWK</sequence>
<evidence type="ECO:0000313" key="2">
    <source>
        <dbReference type="Proteomes" id="UP000756132"/>
    </source>
</evidence>
<dbReference type="InterPro" id="IPR038883">
    <property type="entry name" value="AN11006-like"/>
</dbReference>
<gene>
    <name evidence="1" type="ORF">CLAFUR5_13530</name>
</gene>
<name>A0A9Q8UVU0_PASFU</name>
<evidence type="ECO:0000313" key="1">
    <source>
        <dbReference type="EMBL" id="UJO24339.1"/>
    </source>
</evidence>
<dbReference type="GeneID" id="71993408"/>
<protein>
    <submittedName>
        <fullName evidence="1">Uncharacterized protein</fullName>
    </submittedName>
</protein>
<reference evidence="1" key="1">
    <citation type="submission" date="2021-12" db="EMBL/GenBank/DDBJ databases">
        <authorList>
            <person name="Zaccaron A."/>
            <person name="Stergiopoulos I."/>
        </authorList>
    </citation>
    <scope>NUCLEOTIDE SEQUENCE</scope>
    <source>
        <strain evidence="1">Race5_Kim</strain>
    </source>
</reference>
<dbReference type="Proteomes" id="UP000756132">
    <property type="component" value="Chromosome 12"/>
</dbReference>
<reference evidence="1" key="2">
    <citation type="journal article" date="2022" name="Microb. Genom.">
        <title>A chromosome-scale genome assembly of the tomato pathogen Cladosporium fulvum reveals a compartmentalized genome architecture and the presence of a dispensable chromosome.</title>
        <authorList>
            <person name="Zaccaron A.Z."/>
            <person name="Chen L.H."/>
            <person name="Samaras A."/>
            <person name="Stergiopoulos I."/>
        </authorList>
    </citation>
    <scope>NUCLEOTIDE SEQUENCE</scope>
    <source>
        <strain evidence="1">Race5_Kim</strain>
    </source>
</reference>
<dbReference type="OrthoDB" id="3650108at2759"/>
<dbReference type="EMBL" id="CP090174">
    <property type="protein sequence ID" value="UJO24339.1"/>
    <property type="molecule type" value="Genomic_DNA"/>
</dbReference>
<accession>A0A9Q8UVU0</accession>